<dbReference type="EMBL" id="CM035427">
    <property type="protein sequence ID" value="KAH7307685.1"/>
    <property type="molecule type" value="Genomic_DNA"/>
</dbReference>
<evidence type="ECO:0000313" key="1">
    <source>
        <dbReference type="EMBL" id="KAH7307685.1"/>
    </source>
</evidence>
<keyword evidence="2" id="KW-1185">Reference proteome</keyword>
<name>A0A8T2S6C2_CERRI</name>
<accession>A0A8T2S6C2</accession>
<dbReference type="Proteomes" id="UP000825935">
    <property type="component" value="Chromosome 22"/>
</dbReference>
<sequence length="35" mass="4030">MFLMVNSLPFLWILWPDCLGPRDVMMPFGLSSIDS</sequence>
<reference evidence="1" key="1">
    <citation type="submission" date="2021-08" db="EMBL/GenBank/DDBJ databases">
        <title>WGS assembly of Ceratopteris richardii.</title>
        <authorList>
            <person name="Marchant D.B."/>
            <person name="Chen G."/>
            <person name="Jenkins J."/>
            <person name="Shu S."/>
            <person name="Leebens-Mack J."/>
            <person name="Grimwood J."/>
            <person name="Schmutz J."/>
            <person name="Soltis P."/>
            <person name="Soltis D."/>
            <person name="Chen Z.-H."/>
        </authorList>
    </citation>
    <scope>NUCLEOTIDE SEQUENCE</scope>
    <source>
        <strain evidence="1">Whitten #5841</strain>
        <tissue evidence="1">Leaf</tissue>
    </source>
</reference>
<evidence type="ECO:0000313" key="2">
    <source>
        <dbReference type="Proteomes" id="UP000825935"/>
    </source>
</evidence>
<organism evidence="1 2">
    <name type="scientific">Ceratopteris richardii</name>
    <name type="common">Triangle waterfern</name>
    <dbReference type="NCBI Taxonomy" id="49495"/>
    <lineage>
        <taxon>Eukaryota</taxon>
        <taxon>Viridiplantae</taxon>
        <taxon>Streptophyta</taxon>
        <taxon>Embryophyta</taxon>
        <taxon>Tracheophyta</taxon>
        <taxon>Polypodiopsida</taxon>
        <taxon>Polypodiidae</taxon>
        <taxon>Polypodiales</taxon>
        <taxon>Pteridineae</taxon>
        <taxon>Pteridaceae</taxon>
        <taxon>Parkerioideae</taxon>
        <taxon>Ceratopteris</taxon>
    </lineage>
</organism>
<comment type="caution">
    <text evidence="1">The sequence shown here is derived from an EMBL/GenBank/DDBJ whole genome shotgun (WGS) entry which is preliminary data.</text>
</comment>
<protein>
    <submittedName>
        <fullName evidence="1">Uncharacterized protein</fullName>
    </submittedName>
</protein>
<proteinExistence type="predicted"/>
<dbReference type="AlphaFoldDB" id="A0A8T2S6C2"/>
<gene>
    <name evidence="1" type="ORF">KP509_22G072100</name>
</gene>